<feature type="coiled-coil region" evidence="1">
    <location>
        <begin position="78"/>
        <end position="105"/>
    </location>
</feature>
<dbReference type="EMBL" id="MGAU01000016">
    <property type="protein sequence ID" value="OGK55395.1"/>
    <property type="molecule type" value="Genomic_DNA"/>
</dbReference>
<keyword evidence="2" id="KW-1133">Transmembrane helix</keyword>
<evidence type="ECO:0000256" key="2">
    <source>
        <dbReference type="SAM" id="Phobius"/>
    </source>
</evidence>
<organism evidence="3 4">
    <name type="scientific">Candidatus Roizmanbacteria bacterium RIFCSPLOWO2_01_FULL_45_11</name>
    <dbReference type="NCBI Taxonomy" id="1802070"/>
    <lineage>
        <taxon>Bacteria</taxon>
        <taxon>Candidatus Roizmaniibacteriota</taxon>
    </lineage>
</organism>
<protein>
    <recommendedName>
        <fullName evidence="5">DUF4012 domain-containing protein</fullName>
    </recommendedName>
</protein>
<name>A0A1F7JIH8_9BACT</name>
<dbReference type="Proteomes" id="UP000178486">
    <property type="component" value="Unassembled WGS sequence"/>
</dbReference>
<feature type="transmembrane region" description="Helical" evidence="2">
    <location>
        <begin position="36"/>
        <end position="57"/>
    </location>
</feature>
<dbReference type="Pfam" id="PF13196">
    <property type="entry name" value="DUF4012"/>
    <property type="match status" value="1"/>
</dbReference>
<dbReference type="AlphaFoldDB" id="A0A1F7JIH8"/>
<sequence length="654" mass="72811">MVQGFTIKKIDPRQPARASLPQRNSPGFFTKKRKRFMGMTLIALLLFGIGIFIFVVLPLKDVYAKAQVAMLVGREAAAAAKQQNLPEARAKLDDTERALKDVEASYKKLAWTAYVPLAGGYYRDGKHGMNAAFEFIAAGKIAADAITPYADLLGLAESDTSFVNLPANKRIEMAVQTLDKVTPKLGEIGEHLARARDEIEEIDPKRYPAKVSGKDVRAKIVNAKQLSNEAINAYIDAQPLLEILPDMLGQDEVKRYLVLFQNDAELRSTGGFITAYAVFAMDKGNISVEQSEDIYNLDDKQSKRVAASPEIVKYHKGVYYANLRDSNTSPDFYVSMQKFEELLKNVPNAPKYEGIIAVDTHVLVEAMRVLDGEIFVPEYNATFSVQPDDRCDGCPQVVYELEEFADRPTGHVRADRKDILGRLLLTLMKKAMGVSPGQYWGSLMQTFIGEVNQKHILAYMKDSDQQKAIESLNFAGRIKEYEGDYLHINDTNFAGAKTNMFTRHYVTQDIDVASDGTVVKKITIDYKNPSPPSNCSLEAGGLCLNGLLRNWLRVYVPKGSTLVEFTGAGEEGITTSTSEDLGKTVFEGFLTVRPEGSAHVTISYKLPFSVTGNEYRMLIQKQPGTVGHEYINSINGKELDKFNLTTDKEFIYKL</sequence>
<keyword evidence="2" id="KW-0472">Membrane</keyword>
<evidence type="ECO:0000256" key="1">
    <source>
        <dbReference type="SAM" id="Coils"/>
    </source>
</evidence>
<dbReference type="InterPro" id="IPR025101">
    <property type="entry name" value="DUF4012"/>
</dbReference>
<gene>
    <name evidence="3" type="ORF">A3B56_01385</name>
</gene>
<accession>A0A1F7JIH8</accession>
<evidence type="ECO:0008006" key="5">
    <source>
        <dbReference type="Google" id="ProtNLM"/>
    </source>
</evidence>
<proteinExistence type="predicted"/>
<reference evidence="3 4" key="1">
    <citation type="journal article" date="2016" name="Nat. Commun.">
        <title>Thousands of microbial genomes shed light on interconnected biogeochemical processes in an aquifer system.</title>
        <authorList>
            <person name="Anantharaman K."/>
            <person name="Brown C.T."/>
            <person name="Hug L.A."/>
            <person name="Sharon I."/>
            <person name="Castelle C.J."/>
            <person name="Probst A.J."/>
            <person name="Thomas B.C."/>
            <person name="Singh A."/>
            <person name="Wilkins M.J."/>
            <person name="Karaoz U."/>
            <person name="Brodie E.L."/>
            <person name="Williams K.H."/>
            <person name="Hubbard S.S."/>
            <person name="Banfield J.F."/>
        </authorList>
    </citation>
    <scope>NUCLEOTIDE SEQUENCE [LARGE SCALE GENOMIC DNA]</scope>
</reference>
<evidence type="ECO:0000313" key="4">
    <source>
        <dbReference type="Proteomes" id="UP000178486"/>
    </source>
</evidence>
<evidence type="ECO:0000313" key="3">
    <source>
        <dbReference type="EMBL" id="OGK55395.1"/>
    </source>
</evidence>
<keyword evidence="1" id="KW-0175">Coiled coil</keyword>
<comment type="caution">
    <text evidence="3">The sequence shown here is derived from an EMBL/GenBank/DDBJ whole genome shotgun (WGS) entry which is preliminary data.</text>
</comment>
<keyword evidence="2" id="KW-0812">Transmembrane</keyword>